<evidence type="ECO:0000259" key="2">
    <source>
        <dbReference type="PROSITE" id="PS51278"/>
    </source>
</evidence>
<dbReference type="Pfam" id="PF13230">
    <property type="entry name" value="GATase_4"/>
    <property type="match status" value="1"/>
</dbReference>
<organism evidence="3 4">
    <name type="scientific">Galactobacter valiniphilus</name>
    <dbReference type="NCBI Taxonomy" id="2676122"/>
    <lineage>
        <taxon>Bacteria</taxon>
        <taxon>Bacillati</taxon>
        <taxon>Actinomycetota</taxon>
        <taxon>Actinomycetes</taxon>
        <taxon>Micrococcales</taxon>
        <taxon>Micrococcaceae</taxon>
        <taxon>Galactobacter</taxon>
    </lineage>
</organism>
<accession>A0A399J8V5</accession>
<evidence type="ECO:0000256" key="1">
    <source>
        <dbReference type="ARBA" id="ARBA00022962"/>
    </source>
</evidence>
<reference evidence="3 4" key="1">
    <citation type="submission" date="2018-07" db="EMBL/GenBank/DDBJ databases">
        <title>Arthrobacter sp. nov., isolated from raw cow's milk with high bacterial count.</title>
        <authorList>
            <person name="Hahne J."/>
            <person name="Isele D."/>
            <person name="Lipski A."/>
        </authorList>
    </citation>
    <scope>NUCLEOTIDE SEQUENCE [LARGE SCALE GENOMIC DNA]</scope>
    <source>
        <strain evidence="3 4">JZ R-35</strain>
    </source>
</reference>
<dbReference type="InterPro" id="IPR029055">
    <property type="entry name" value="Ntn_hydrolases_N"/>
</dbReference>
<comment type="caution">
    <text evidence="3">The sequence shown here is derived from an EMBL/GenBank/DDBJ whole genome shotgun (WGS) entry which is preliminary data.</text>
</comment>
<name>A0A399J8V5_9MICC</name>
<dbReference type="PROSITE" id="PS51278">
    <property type="entry name" value="GATASE_TYPE_2"/>
    <property type="match status" value="1"/>
</dbReference>
<dbReference type="Gene3D" id="3.60.20.10">
    <property type="entry name" value="Glutamine Phosphoribosylpyrophosphate, subunit 1, domain 1"/>
    <property type="match status" value="1"/>
</dbReference>
<dbReference type="PANTHER" id="PTHR42824">
    <property type="entry name" value="GLUTAMINE AMIDOTRANSFERASE"/>
    <property type="match status" value="1"/>
</dbReference>
<protein>
    <recommendedName>
        <fullName evidence="2">Glutamine amidotransferase type-2 domain-containing protein</fullName>
    </recommendedName>
</protein>
<feature type="domain" description="Glutamine amidotransferase type-2" evidence="2">
    <location>
        <begin position="24"/>
        <end position="269"/>
    </location>
</feature>
<dbReference type="EMBL" id="QQXK01000017">
    <property type="protein sequence ID" value="RII41991.1"/>
    <property type="molecule type" value="Genomic_DNA"/>
</dbReference>
<proteinExistence type="predicted"/>
<keyword evidence="1" id="KW-0315">Glutamine amidotransferase</keyword>
<dbReference type="Proteomes" id="UP000265419">
    <property type="component" value="Unassembled WGS sequence"/>
</dbReference>
<evidence type="ECO:0000313" key="3">
    <source>
        <dbReference type="EMBL" id="RII41991.1"/>
    </source>
</evidence>
<dbReference type="AlphaFoldDB" id="A0A399J8V5"/>
<dbReference type="InterPro" id="IPR017932">
    <property type="entry name" value="GATase_2_dom"/>
</dbReference>
<gene>
    <name evidence="3" type="ORF">DWB68_09400</name>
</gene>
<sequence>MSSTRDTPLGDVCALSRKGSAGMCRLFGHISSSPTTVSGALGEDTSAFTALSGRHKDGWGLVGLDGSGAQRTGDTLAARESPRYASASTGFTSTGLLMHFRLASPGTPVIDADLHPFETVLPGLGPVAFAHNGHMFDVPALRRLVAGYSDAPLRGTTDSESYAQLVFALMRDLSPAEALSTAAGLIQEVTDVVALNALLLTPSELHALQWLDPAPRSDGFRNPLDPALFVMRSRTSESGVTVASNEWEPSGEGWENLPDREVLSFARAA</sequence>
<dbReference type="InterPro" id="IPR026869">
    <property type="entry name" value="EgtC-like"/>
</dbReference>
<keyword evidence="4" id="KW-1185">Reference proteome</keyword>
<dbReference type="PANTHER" id="PTHR42824:SF1">
    <property type="entry name" value="GLUTAMINE AMIDOTRANSFERASE YAFJ-RELATED"/>
    <property type="match status" value="1"/>
</dbReference>
<evidence type="ECO:0000313" key="4">
    <source>
        <dbReference type="Proteomes" id="UP000265419"/>
    </source>
</evidence>
<dbReference type="SUPFAM" id="SSF56235">
    <property type="entry name" value="N-terminal nucleophile aminohydrolases (Ntn hydrolases)"/>
    <property type="match status" value="1"/>
</dbReference>